<evidence type="ECO:0000313" key="3">
    <source>
        <dbReference type="Proteomes" id="UP001066276"/>
    </source>
</evidence>
<feature type="region of interest" description="Disordered" evidence="1">
    <location>
        <begin position="44"/>
        <end position="102"/>
    </location>
</feature>
<sequence>MEASKASMTDSGALVAAGRERLIEVTLLTGQSLSKVSGWVDPRTKSKGALGFDEGTEDIGAEGGSAADEKGAAEITEADGEADSKGEEPLSTSTLRQHFLRF</sequence>
<accession>A0AAV7W453</accession>
<dbReference type="Proteomes" id="UP001066276">
    <property type="component" value="Chromosome 1_2"/>
</dbReference>
<dbReference type="AlphaFoldDB" id="A0AAV7W453"/>
<keyword evidence="3" id="KW-1185">Reference proteome</keyword>
<reference evidence="2" key="1">
    <citation type="journal article" date="2022" name="bioRxiv">
        <title>Sequencing and chromosome-scale assembly of the giantPleurodeles waltlgenome.</title>
        <authorList>
            <person name="Brown T."/>
            <person name="Elewa A."/>
            <person name="Iarovenko S."/>
            <person name="Subramanian E."/>
            <person name="Araus A.J."/>
            <person name="Petzold A."/>
            <person name="Susuki M."/>
            <person name="Suzuki K.-i.T."/>
            <person name="Hayashi T."/>
            <person name="Toyoda A."/>
            <person name="Oliveira C."/>
            <person name="Osipova E."/>
            <person name="Leigh N.D."/>
            <person name="Simon A."/>
            <person name="Yun M.H."/>
        </authorList>
    </citation>
    <scope>NUCLEOTIDE SEQUENCE</scope>
    <source>
        <strain evidence="2">20211129_DDA</strain>
        <tissue evidence="2">Liver</tissue>
    </source>
</reference>
<comment type="caution">
    <text evidence="2">The sequence shown here is derived from an EMBL/GenBank/DDBJ whole genome shotgun (WGS) entry which is preliminary data.</text>
</comment>
<name>A0AAV7W453_PLEWA</name>
<evidence type="ECO:0000256" key="1">
    <source>
        <dbReference type="SAM" id="MobiDB-lite"/>
    </source>
</evidence>
<gene>
    <name evidence="2" type="ORF">NDU88_004025</name>
</gene>
<evidence type="ECO:0000313" key="2">
    <source>
        <dbReference type="EMBL" id="KAJ1208642.1"/>
    </source>
</evidence>
<dbReference type="EMBL" id="JANPWB010000002">
    <property type="protein sequence ID" value="KAJ1208642.1"/>
    <property type="molecule type" value="Genomic_DNA"/>
</dbReference>
<organism evidence="2 3">
    <name type="scientific">Pleurodeles waltl</name>
    <name type="common">Iberian ribbed newt</name>
    <dbReference type="NCBI Taxonomy" id="8319"/>
    <lineage>
        <taxon>Eukaryota</taxon>
        <taxon>Metazoa</taxon>
        <taxon>Chordata</taxon>
        <taxon>Craniata</taxon>
        <taxon>Vertebrata</taxon>
        <taxon>Euteleostomi</taxon>
        <taxon>Amphibia</taxon>
        <taxon>Batrachia</taxon>
        <taxon>Caudata</taxon>
        <taxon>Salamandroidea</taxon>
        <taxon>Salamandridae</taxon>
        <taxon>Pleurodelinae</taxon>
        <taxon>Pleurodeles</taxon>
    </lineage>
</organism>
<proteinExistence type="predicted"/>
<protein>
    <submittedName>
        <fullName evidence="2">Uncharacterized protein</fullName>
    </submittedName>
</protein>